<keyword evidence="3" id="KW-1185">Reference proteome</keyword>
<proteinExistence type="predicted"/>
<dbReference type="InterPro" id="IPR051766">
    <property type="entry name" value="TXND_domain-containing"/>
</dbReference>
<dbReference type="AlphaFoldDB" id="A0AAV8ZD64"/>
<protein>
    <submittedName>
        <fullName evidence="2">Uncharacterized protein</fullName>
    </submittedName>
</protein>
<sequence>MLQLAMAKSDYITQLERFRNKSEPTWMFISRGKMVNLMFGANSPSLTRLILDELKKENMAVSGQQERSVMMEITDLTEEEQIRYDAEEAVKREKTEREEAKKAKELFERRTAECRNILENLPGLGVALVFPNAKDIVLEPLCAKQCYQYCHFT</sequence>
<feature type="coiled-coil region" evidence="1">
    <location>
        <begin position="83"/>
        <end position="110"/>
    </location>
</feature>
<keyword evidence="1" id="KW-0175">Coiled coil</keyword>
<evidence type="ECO:0000256" key="1">
    <source>
        <dbReference type="SAM" id="Coils"/>
    </source>
</evidence>
<evidence type="ECO:0000313" key="3">
    <source>
        <dbReference type="Proteomes" id="UP001162162"/>
    </source>
</evidence>
<dbReference type="PANTHER" id="PTHR46135:SF3">
    <property type="entry name" value="NME_NM23 FAMILY MEMBER 8"/>
    <property type="match status" value="1"/>
</dbReference>
<reference evidence="2" key="1">
    <citation type="journal article" date="2023" name="Insect Mol. Biol.">
        <title>Genome sequencing provides insights into the evolution of gene families encoding plant cell wall-degrading enzymes in longhorned beetles.</title>
        <authorList>
            <person name="Shin N.R."/>
            <person name="Okamura Y."/>
            <person name="Kirsch R."/>
            <person name="Pauchet Y."/>
        </authorList>
    </citation>
    <scope>NUCLEOTIDE SEQUENCE</scope>
    <source>
        <strain evidence="2">AMC_N1</strain>
    </source>
</reference>
<gene>
    <name evidence="2" type="ORF">NQ318_008941</name>
</gene>
<dbReference type="Proteomes" id="UP001162162">
    <property type="component" value="Unassembled WGS sequence"/>
</dbReference>
<comment type="caution">
    <text evidence="2">The sequence shown here is derived from an EMBL/GenBank/DDBJ whole genome shotgun (WGS) entry which is preliminary data.</text>
</comment>
<evidence type="ECO:0000313" key="2">
    <source>
        <dbReference type="EMBL" id="KAJ8961257.1"/>
    </source>
</evidence>
<organism evidence="2 3">
    <name type="scientific">Aromia moschata</name>
    <dbReference type="NCBI Taxonomy" id="1265417"/>
    <lineage>
        <taxon>Eukaryota</taxon>
        <taxon>Metazoa</taxon>
        <taxon>Ecdysozoa</taxon>
        <taxon>Arthropoda</taxon>
        <taxon>Hexapoda</taxon>
        <taxon>Insecta</taxon>
        <taxon>Pterygota</taxon>
        <taxon>Neoptera</taxon>
        <taxon>Endopterygota</taxon>
        <taxon>Coleoptera</taxon>
        <taxon>Polyphaga</taxon>
        <taxon>Cucujiformia</taxon>
        <taxon>Chrysomeloidea</taxon>
        <taxon>Cerambycidae</taxon>
        <taxon>Cerambycinae</taxon>
        <taxon>Callichromatini</taxon>
        <taxon>Aromia</taxon>
    </lineage>
</organism>
<accession>A0AAV8ZD64</accession>
<dbReference type="PANTHER" id="PTHR46135">
    <property type="entry name" value="NME/NM23 FAMILY MEMBER 8"/>
    <property type="match status" value="1"/>
</dbReference>
<name>A0AAV8ZD64_9CUCU</name>
<dbReference type="EMBL" id="JAPWTK010000006">
    <property type="protein sequence ID" value="KAJ8961257.1"/>
    <property type="molecule type" value="Genomic_DNA"/>
</dbReference>